<dbReference type="AlphaFoldDB" id="A0A0L6JQW9"/>
<dbReference type="OrthoDB" id="2084160at2"/>
<comment type="caution">
    <text evidence="1">The sequence shown here is derived from an EMBL/GenBank/DDBJ whole genome shotgun (WGS) entry which is preliminary data.</text>
</comment>
<keyword evidence="2" id="KW-1185">Reference proteome</keyword>
<accession>A0A0L6JQW9</accession>
<dbReference type="Proteomes" id="UP000036923">
    <property type="component" value="Unassembled WGS sequence"/>
</dbReference>
<dbReference type="EMBL" id="LGTC01000001">
    <property type="protein sequence ID" value="KNY28100.1"/>
    <property type="molecule type" value="Genomic_DNA"/>
</dbReference>
<proteinExistence type="predicted"/>
<organism evidence="1 2">
    <name type="scientific">Pseudobacteroides cellulosolvens ATCC 35603 = DSM 2933</name>
    <dbReference type="NCBI Taxonomy" id="398512"/>
    <lineage>
        <taxon>Bacteria</taxon>
        <taxon>Bacillati</taxon>
        <taxon>Bacillota</taxon>
        <taxon>Clostridia</taxon>
        <taxon>Eubacteriales</taxon>
        <taxon>Oscillospiraceae</taxon>
        <taxon>Pseudobacteroides</taxon>
    </lineage>
</organism>
<dbReference type="eggNOG" id="ENOG5033B9M">
    <property type="taxonomic scope" value="Bacteria"/>
</dbReference>
<sequence length="69" mass="8055">MYSFKSLRCYNCKAIILNLPELEISKLDGLNFICDCCGHQNLLTEFKFYKSSYNDPQLNIFSMENLTAF</sequence>
<protein>
    <submittedName>
        <fullName evidence="1">Uncharacterized protein</fullName>
    </submittedName>
</protein>
<dbReference type="RefSeq" id="WP_036939146.1">
    <property type="nucleotide sequence ID" value="NZ_JQKC01000008.1"/>
</dbReference>
<gene>
    <name evidence="1" type="ORF">Bccel_3371</name>
</gene>
<evidence type="ECO:0000313" key="1">
    <source>
        <dbReference type="EMBL" id="KNY28100.1"/>
    </source>
</evidence>
<evidence type="ECO:0000313" key="2">
    <source>
        <dbReference type="Proteomes" id="UP000036923"/>
    </source>
</evidence>
<reference evidence="2" key="1">
    <citation type="submission" date="2015-07" db="EMBL/GenBank/DDBJ databases">
        <title>Near-Complete Genome Sequence of the Cellulolytic Bacterium Bacteroides (Pseudobacteroides) cellulosolvens ATCC 35603.</title>
        <authorList>
            <person name="Dassa B."/>
            <person name="Utturkar S.M."/>
            <person name="Klingeman D.M."/>
            <person name="Hurt R.A."/>
            <person name="Keller M."/>
            <person name="Xu J."/>
            <person name="Reddy Y.H.K."/>
            <person name="Borovok I."/>
            <person name="Grinberg I.R."/>
            <person name="Lamed R."/>
            <person name="Zhivin O."/>
            <person name="Bayer E.A."/>
            <person name="Brown S.D."/>
        </authorList>
    </citation>
    <scope>NUCLEOTIDE SEQUENCE [LARGE SCALE GENOMIC DNA]</scope>
    <source>
        <strain evidence="2">DSM 2933</strain>
    </source>
</reference>
<name>A0A0L6JQW9_9FIRM</name>